<dbReference type="PROSITE" id="PS51257">
    <property type="entry name" value="PROKAR_LIPOPROTEIN"/>
    <property type="match status" value="1"/>
</dbReference>
<evidence type="ECO:0000256" key="1">
    <source>
        <dbReference type="SAM" id="MobiDB-lite"/>
    </source>
</evidence>
<feature type="compositionally biased region" description="Low complexity" evidence="1">
    <location>
        <begin position="1038"/>
        <end position="1051"/>
    </location>
</feature>
<feature type="compositionally biased region" description="Basic and acidic residues" evidence="1">
    <location>
        <begin position="1305"/>
        <end position="1317"/>
    </location>
</feature>
<dbReference type="OrthoDB" id="10589893at2759"/>
<feature type="compositionally biased region" description="Low complexity" evidence="1">
    <location>
        <begin position="1386"/>
        <end position="1401"/>
    </location>
</feature>
<feature type="signal peptide" evidence="2">
    <location>
        <begin position="1"/>
        <end position="35"/>
    </location>
</feature>
<reference evidence="3" key="1">
    <citation type="submission" date="2013-10" db="EMBL/GenBank/DDBJ databases">
        <title>Genomic analysis of the causative agents of coccidiosis in chickens.</title>
        <authorList>
            <person name="Reid A.J."/>
            <person name="Blake D."/>
            <person name="Billington K."/>
            <person name="Browne H."/>
            <person name="Dunn M."/>
            <person name="Hung S."/>
            <person name="Kawahara F."/>
            <person name="Miranda-Saavedra D."/>
            <person name="Mourier T."/>
            <person name="Nagra H."/>
            <person name="Otto T.D."/>
            <person name="Rawlings N."/>
            <person name="Sanchez A."/>
            <person name="Sanders M."/>
            <person name="Subramaniam C."/>
            <person name="Tay Y."/>
            <person name="Dear P."/>
            <person name="Doerig C."/>
            <person name="Gruber A."/>
            <person name="Parkinson J."/>
            <person name="Shirley M."/>
            <person name="Wan K.L."/>
            <person name="Berriman M."/>
            <person name="Tomley F."/>
            <person name="Pain A."/>
        </authorList>
    </citation>
    <scope>NUCLEOTIDE SEQUENCE</scope>
    <source>
        <strain evidence="3">Houghton</strain>
    </source>
</reference>
<evidence type="ECO:0000313" key="4">
    <source>
        <dbReference type="Proteomes" id="UP000018050"/>
    </source>
</evidence>
<feature type="compositionally biased region" description="Polar residues" evidence="1">
    <location>
        <begin position="1157"/>
        <end position="1166"/>
    </location>
</feature>
<feature type="region of interest" description="Disordered" evidence="1">
    <location>
        <begin position="749"/>
        <end position="782"/>
    </location>
</feature>
<feature type="region of interest" description="Disordered" evidence="1">
    <location>
        <begin position="1029"/>
        <end position="1136"/>
    </location>
</feature>
<keyword evidence="4" id="KW-1185">Reference proteome</keyword>
<accession>U6GLZ1</accession>
<feature type="region of interest" description="Disordered" evidence="1">
    <location>
        <begin position="1352"/>
        <end position="1442"/>
    </location>
</feature>
<feature type="compositionally biased region" description="Pro residues" evidence="1">
    <location>
        <begin position="50"/>
        <end position="59"/>
    </location>
</feature>
<proteinExistence type="predicted"/>
<dbReference type="VEuPathDB" id="ToxoDB:EAH_00011440"/>
<feature type="compositionally biased region" description="Basic and acidic residues" evidence="1">
    <location>
        <begin position="1064"/>
        <end position="1091"/>
    </location>
</feature>
<dbReference type="EMBL" id="HG671051">
    <property type="protein sequence ID" value="CDI79619.1"/>
    <property type="molecule type" value="Genomic_DNA"/>
</dbReference>
<protein>
    <submittedName>
        <fullName evidence="3">Uncharacterized protein</fullName>
    </submittedName>
</protein>
<name>U6GLZ1_EIMAC</name>
<feature type="compositionally biased region" description="Basic and acidic residues" evidence="1">
    <location>
        <begin position="673"/>
        <end position="706"/>
    </location>
</feature>
<feature type="compositionally biased region" description="Low complexity" evidence="1">
    <location>
        <begin position="611"/>
        <end position="629"/>
    </location>
</feature>
<feature type="region of interest" description="Disordered" evidence="1">
    <location>
        <begin position="40"/>
        <end position="71"/>
    </location>
</feature>
<feature type="compositionally biased region" description="Polar residues" evidence="1">
    <location>
        <begin position="163"/>
        <end position="185"/>
    </location>
</feature>
<feature type="compositionally biased region" description="Polar residues" evidence="1">
    <location>
        <begin position="1413"/>
        <end position="1431"/>
    </location>
</feature>
<feature type="compositionally biased region" description="Low complexity" evidence="1">
    <location>
        <begin position="552"/>
        <end position="575"/>
    </location>
</feature>
<feature type="compositionally biased region" description="Polar residues" evidence="1">
    <location>
        <begin position="104"/>
        <end position="118"/>
    </location>
</feature>
<feature type="region of interest" description="Disordered" evidence="1">
    <location>
        <begin position="475"/>
        <end position="713"/>
    </location>
</feature>
<feature type="region of interest" description="Disordered" evidence="1">
    <location>
        <begin position="910"/>
        <end position="982"/>
    </location>
</feature>
<feature type="compositionally biased region" description="Polar residues" evidence="1">
    <location>
        <begin position="229"/>
        <end position="251"/>
    </location>
</feature>
<feature type="region of interest" description="Disordered" evidence="1">
    <location>
        <begin position="96"/>
        <end position="462"/>
    </location>
</feature>
<evidence type="ECO:0000256" key="2">
    <source>
        <dbReference type="SAM" id="SignalP"/>
    </source>
</evidence>
<feature type="compositionally biased region" description="Polar residues" evidence="1">
    <location>
        <begin position="1095"/>
        <end position="1105"/>
    </location>
</feature>
<feature type="compositionally biased region" description="Low complexity" evidence="1">
    <location>
        <begin position="651"/>
        <end position="672"/>
    </location>
</feature>
<feature type="region of interest" description="Disordered" evidence="1">
    <location>
        <begin position="1154"/>
        <end position="1178"/>
    </location>
</feature>
<feature type="compositionally biased region" description="Pro residues" evidence="1">
    <location>
        <begin position="477"/>
        <end position="504"/>
    </location>
</feature>
<dbReference type="GeneID" id="25269214"/>
<feature type="compositionally biased region" description="Polar residues" evidence="1">
    <location>
        <begin position="1354"/>
        <end position="1385"/>
    </location>
</feature>
<feature type="compositionally biased region" description="Polar residues" evidence="1">
    <location>
        <begin position="269"/>
        <end position="281"/>
    </location>
</feature>
<gene>
    <name evidence="3" type="ORF">EAH_00011440</name>
</gene>
<feature type="compositionally biased region" description="Polar residues" evidence="1">
    <location>
        <begin position="842"/>
        <end position="851"/>
    </location>
</feature>
<feature type="compositionally biased region" description="Basic and acidic residues" evidence="1">
    <location>
        <begin position="576"/>
        <end position="608"/>
    </location>
</feature>
<evidence type="ECO:0000313" key="3">
    <source>
        <dbReference type="EMBL" id="CDI79619.1"/>
    </source>
</evidence>
<feature type="compositionally biased region" description="Low complexity" evidence="1">
    <location>
        <begin position="119"/>
        <end position="147"/>
    </location>
</feature>
<feature type="region of interest" description="Disordered" evidence="1">
    <location>
        <begin position="1283"/>
        <end position="1317"/>
    </location>
</feature>
<feature type="compositionally biased region" description="Basic residues" evidence="1">
    <location>
        <begin position="1284"/>
        <end position="1297"/>
    </location>
</feature>
<dbReference type="RefSeq" id="XP_013250319.1">
    <property type="nucleotide sequence ID" value="XM_013394865.1"/>
</dbReference>
<reference evidence="3" key="2">
    <citation type="submission" date="2013-10" db="EMBL/GenBank/DDBJ databases">
        <authorList>
            <person name="Aslett M."/>
        </authorList>
    </citation>
    <scope>NUCLEOTIDE SEQUENCE</scope>
    <source>
        <strain evidence="3">Houghton</strain>
    </source>
</reference>
<sequence>MKSCLLASKASVKFLYSTAPLHLVILLAALACVSCGPVHTEGVEHTNSPPQCPAPPSSPNRPCVGTSRDAGREATELQLWNAVDAVRTAEAAAAAAAMTPTDAQGEQSIRQEGGNSQETARATAGVSGAAAASERVSGGEQGAAMAAEETERGYAFTRDVSTDVETNKTPTEPSEMQYGQSTTPLLPSVQAEAQAPSSCAHTNEEETAAAERLQANHTLPPRPLASHPVSRQNQTVEPQDSQQRGRYSNQPGGRGGRGARIYERRQPLEETTSPARPQYYNQRPRGGAPIRRGRGAYLNSRQGPLHFQQFPGQHPQQQAHRQTQQPQQTQQQPQQQPQQHEQTQQQPQQHQQAQQPQQQQPQQRRQAQQQTQQQPQRQQQPHQQPQQHRQTQPQPQQQQQAQQQQQQQSQQQPQQQQSQQQPQQQQQRQQSQQPQQRYVPRSSPRYHDPSQFIGPSYRANTANPRGVWYKAAGPAFYPQPPLPRGYFMPPAPGQAFPPPPPPPQRDLAQIDAAINISDGEVRPLQQPRPLYPDEVQCLRDQHILPGQQRPSQQQQQQQQQQEQQQEQQPQQQPAAQKEREGNEETKQQHNEQTERIKEQQQECKDAAHGEQQQQQQNQSQPSNDSGSQQRQGWAPQRGGPQSYMQQRMHLQRQQDNLQQQSMQLQQQQIQLEKQWEAYREKQHNSQKEQPDHEQMDEENNRSKKPSEDEEMQQLLFKDLQQQQAQLEQQWQHLRQEQAYLEQQQAYLEQQAPQSGMRSPGTPFPPRRWQRSRLTDGEQRTLQQQQQYLDQQLRFLQDQQEYLNHQQGRWQHPKYVQQRIVYLEQQQRYLGKLQRRQQLHSSIISSGSNPNEANEEEPRHVVPSWVPDPTPLGFYDSTGLWIPYGMEEYHKQQLEQARGKIQEEQEALQAELTKKQQQGGPKQFAGKSSGRRRVDSPYPHQPAGSIPPYQGSRGVDRYTPHPSQIPRAAGAQQSYRGGPQLTRAPCNANGVPLHIFRDEVEYARAVWRRMSGKLRHQLFLLREQRRRKERQSAGRLERQLQQQRQQEEQQQQEVERESQQMQQDQQKDEHKEKKQDKKQQKSAAESHGKQEMHAAASSSPAQTNQEEPPMRPVVNLQETPAPAPSLGEPPRNDSASALEGLPYLDRSFLLHRAPREQNGGSASSTADPRTVEPSAGRSQVPAALEDLYEALRSCDPRLLTSEAQAAAGVAPIEQYDTSVMEELVRRAMLRYLGEGRWTSYEGFVTSQAAALRLTEDEILYMHLVFYLSLFNQHATQHVADTLREHRGRSRGAHNRRTGPRQGLSVDTEKEQECSDSKDDLQDRLRLLQILQDRYRSQVELRIEEIRSLILRPRQETQTPANPPQDSTKNASQNSANKPQKDTANPHSQDTTSPPTTPPQDASSVDRLGAAGDEQGSQETLQEANDSTINDTQCAAGPNLRHTS</sequence>
<feature type="region of interest" description="Disordered" evidence="1">
    <location>
        <begin position="842"/>
        <end position="863"/>
    </location>
</feature>
<dbReference type="Proteomes" id="UP000018050">
    <property type="component" value="Unassembled WGS sequence"/>
</dbReference>
<feature type="chain" id="PRO_5004670739" evidence="2">
    <location>
        <begin position="36"/>
        <end position="1442"/>
    </location>
</feature>
<organism evidence="3 4">
    <name type="scientific">Eimeria acervulina</name>
    <name type="common">Coccidian parasite</name>
    <dbReference type="NCBI Taxonomy" id="5801"/>
    <lineage>
        <taxon>Eukaryota</taxon>
        <taxon>Sar</taxon>
        <taxon>Alveolata</taxon>
        <taxon>Apicomplexa</taxon>
        <taxon>Conoidasida</taxon>
        <taxon>Coccidia</taxon>
        <taxon>Eucoccidiorida</taxon>
        <taxon>Eimeriorina</taxon>
        <taxon>Eimeriidae</taxon>
        <taxon>Eimeria</taxon>
    </lineage>
</organism>
<feature type="compositionally biased region" description="Low complexity" evidence="1">
    <location>
        <begin position="306"/>
        <end position="436"/>
    </location>
</feature>
<keyword evidence="2" id="KW-0732">Signal</keyword>
<dbReference type="OMA" id="RAPCNAN"/>